<dbReference type="EMBL" id="UOER01000393">
    <property type="protein sequence ID" value="VAW25410.1"/>
    <property type="molecule type" value="Genomic_DNA"/>
</dbReference>
<dbReference type="GO" id="GO:0030198">
    <property type="term" value="P:extracellular matrix organization"/>
    <property type="evidence" value="ECO:0007669"/>
    <property type="project" value="TreeGrafter"/>
</dbReference>
<feature type="domain" description="FAS1" evidence="2">
    <location>
        <begin position="66"/>
        <end position="201"/>
    </location>
</feature>
<dbReference type="PANTHER" id="PTHR10900">
    <property type="entry name" value="PERIOSTIN-RELATED"/>
    <property type="match status" value="1"/>
</dbReference>
<dbReference type="InterPro" id="IPR036378">
    <property type="entry name" value="FAS1_dom_sf"/>
</dbReference>
<dbReference type="InterPro" id="IPR050904">
    <property type="entry name" value="Adhesion/Biosynth-related"/>
</dbReference>
<dbReference type="AlphaFoldDB" id="A0A3B0U8N8"/>
<feature type="region of interest" description="Disordered" evidence="1">
    <location>
        <begin position="39"/>
        <end position="60"/>
    </location>
</feature>
<organism evidence="3">
    <name type="scientific">hydrothermal vent metagenome</name>
    <dbReference type="NCBI Taxonomy" id="652676"/>
    <lineage>
        <taxon>unclassified sequences</taxon>
        <taxon>metagenomes</taxon>
        <taxon>ecological metagenomes</taxon>
    </lineage>
</organism>
<name>A0A3B0U8N8_9ZZZZ</name>
<accession>A0A3B0U8N8</accession>
<gene>
    <name evidence="3" type="ORF">MNBD_BACTEROID04-1070</name>
</gene>
<dbReference type="Pfam" id="PF02469">
    <property type="entry name" value="Fasciclin"/>
    <property type="match status" value="1"/>
</dbReference>
<reference evidence="3" key="1">
    <citation type="submission" date="2018-06" db="EMBL/GenBank/DDBJ databases">
        <authorList>
            <person name="Zhirakovskaya E."/>
        </authorList>
    </citation>
    <scope>NUCLEOTIDE SEQUENCE</scope>
</reference>
<dbReference type="GO" id="GO:0031012">
    <property type="term" value="C:extracellular matrix"/>
    <property type="evidence" value="ECO:0007669"/>
    <property type="project" value="TreeGrafter"/>
</dbReference>
<dbReference type="GO" id="GO:0005615">
    <property type="term" value="C:extracellular space"/>
    <property type="evidence" value="ECO:0007669"/>
    <property type="project" value="TreeGrafter"/>
</dbReference>
<dbReference type="FunFam" id="2.30.180.10:FF:000032">
    <property type="entry name" value="Fasciclin domain-containing protein, putative"/>
    <property type="match status" value="1"/>
</dbReference>
<dbReference type="GO" id="GO:0007155">
    <property type="term" value="P:cell adhesion"/>
    <property type="evidence" value="ECO:0007669"/>
    <property type="project" value="TreeGrafter"/>
</dbReference>
<sequence length="205" mass="22182">MLHLSHINFKSKIMRKINLTYTLLAVLALFIVSCNGGEKKPENKTTKTEEAPQGKGQSAVKDDVSEANVLQVAESLDDFKTLVVAVKAAGVEDALVNAGPLTVFAPVNSAFDKLPEGTVETLLKPENKGKLAFILINHVAPSNYPIKQLKKEAKKGRKLYMASGKYLVVENKDDGIYVGGTKILKSVKVSNGWIHVIGDVLVPAE</sequence>
<dbReference type="SUPFAM" id="SSF82153">
    <property type="entry name" value="FAS1 domain"/>
    <property type="match status" value="1"/>
</dbReference>
<dbReference type="PANTHER" id="PTHR10900:SF77">
    <property type="entry name" value="FI19380P1"/>
    <property type="match status" value="1"/>
</dbReference>
<dbReference type="SMART" id="SM00554">
    <property type="entry name" value="FAS1"/>
    <property type="match status" value="1"/>
</dbReference>
<evidence type="ECO:0000256" key="1">
    <source>
        <dbReference type="SAM" id="MobiDB-lite"/>
    </source>
</evidence>
<feature type="compositionally biased region" description="Basic and acidic residues" evidence="1">
    <location>
        <begin position="39"/>
        <end position="52"/>
    </location>
</feature>
<dbReference type="Gene3D" id="2.30.180.10">
    <property type="entry name" value="FAS1 domain"/>
    <property type="match status" value="1"/>
</dbReference>
<evidence type="ECO:0000259" key="2">
    <source>
        <dbReference type="PROSITE" id="PS50213"/>
    </source>
</evidence>
<evidence type="ECO:0000313" key="3">
    <source>
        <dbReference type="EMBL" id="VAW25410.1"/>
    </source>
</evidence>
<protein>
    <recommendedName>
        <fullName evidence="2">FAS1 domain-containing protein</fullName>
    </recommendedName>
</protein>
<proteinExistence type="predicted"/>
<dbReference type="InterPro" id="IPR000782">
    <property type="entry name" value="FAS1_domain"/>
</dbReference>
<dbReference type="GO" id="GO:0050839">
    <property type="term" value="F:cell adhesion molecule binding"/>
    <property type="evidence" value="ECO:0007669"/>
    <property type="project" value="TreeGrafter"/>
</dbReference>
<dbReference type="PROSITE" id="PS50213">
    <property type="entry name" value="FAS1"/>
    <property type="match status" value="1"/>
</dbReference>